<keyword evidence="4" id="KW-0732">Signal</keyword>
<keyword evidence="1" id="KW-0677">Repeat</keyword>
<evidence type="ECO:0000259" key="5">
    <source>
        <dbReference type="PROSITE" id="PS50873"/>
    </source>
</evidence>
<dbReference type="PROSITE" id="PS50873">
    <property type="entry name" value="PEROXIDASE_4"/>
    <property type="match status" value="1"/>
</dbReference>
<reference evidence="7" key="2">
    <citation type="submission" date="2010-07" db="EMBL/GenBank/DDBJ databases">
        <authorList>
            <consortium name="The Broad Institute Genome Sequencing Platform"/>
            <consortium name="Broad Institute Genome Sequencing Center for Infectious Disease"/>
            <person name="Ma L.-J."/>
            <person name="Dead R."/>
            <person name="Young S."/>
            <person name="Zeng Q."/>
            <person name="Koehrsen M."/>
            <person name="Alvarado L."/>
            <person name="Berlin A."/>
            <person name="Chapman S.B."/>
            <person name="Chen Z."/>
            <person name="Freedman E."/>
            <person name="Gellesch M."/>
            <person name="Goldberg J."/>
            <person name="Griggs A."/>
            <person name="Gujja S."/>
            <person name="Heilman E.R."/>
            <person name="Heiman D."/>
            <person name="Hepburn T."/>
            <person name="Howarth C."/>
            <person name="Jen D."/>
            <person name="Larson L."/>
            <person name="Mehta T."/>
            <person name="Neiman D."/>
            <person name="Pearson M."/>
            <person name="Roberts A."/>
            <person name="Saif S."/>
            <person name="Shea T."/>
            <person name="Shenoy N."/>
            <person name="Sisk P."/>
            <person name="Stolte C."/>
            <person name="Sykes S."/>
            <person name="Walk T."/>
            <person name="White J."/>
            <person name="Yandava C."/>
            <person name="Haas B."/>
            <person name="Nusbaum C."/>
            <person name="Birren B."/>
        </authorList>
    </citation>
    <scope>NUCLEOTIDE SEQUENCE</scope>
    <source>
        <strain evidence="7">R3-111a-1</strain>
    </source>
</reference>
<accession>J3NH31</accession>
<dbReference type="eggNOG" id="KOG4157">
    <property type="taxonomic scope" value="Eukaryota"/>
</dbReference>
<evidence type="ECO:0000313" key="8">
    <source>
        <dbReference type="EnsemblFungi" id="EJT80574"/>
    </source>
</evidence>
<feature type="domain" description="WSC" evidence="6">
    <location>
        <begin position="578"/>
        <end position="669"/>
    </location>
</feature>
<dbReference type="GO" id="GO:0004601">
    <property type="term" value="F:peroxidase activity"/>
    <property type="evidence" value="ECO:0007669"/>
    <property type="project" value="InterPro"/>
</dbReference>
<evidence type="ECO:0000313" key="7">
    <source>
        <dbReference type="EMBL" id="EJT80574.1"/>
    </source>
</evidence>
<reference evidence="7" key="3">
    <citation type="submission" date="2010-09" db="EMBL/GenBank/DDBJ databases">
        <title>Annotation of Gaeumannomyces graminis var. tritici R3-111a-1.</title>
        <authorList>
            <consortium name="The Broad Institute Genome Sequencing Platform"/>
            <person name="Ma L.-J."/>
            <person name="Dead R."/>
            <person name="Young S.K."/>
            <person name="Zeng Q."/>
            <person name="Gargeya S."/>
            <person name="Fitzgerald M."/>
            <person name="Haas B."/>
            <person name="Abouelleil A."/>
            <person name="Alvarado L."/>
            <person name="Arachchi H.M."/>
            <person name="Berlin A."/>
            <person name="Brown A."/>
            <person name="Chapman S.B."/>
            <person name="Chen Z."/>
            <person name="Dunbar C."/>
            <person name="Freedman E."/>
            <person name="Gearin G."/>
            <person name="Gellesch M."/>
            <person name="Goldberg J."/>
            <person name="Griggs A."/>
            <person name="Gujja S."/>
            <person name="Heiman D."/>
            <person name="Howarth C."/>
            <person name="Larson L."/>
            <person name="Lui A."/>
            <person name="MacDonald P.J.P."/>
            <person name="Mehta T."/>
            <person name="Montmayeur A."/>
            <person name="Murphy C."/>
            <person name="Neiman D."/>
            <person name="Pearson M."/>
            <person name="Priest M."/>
            <person name="Roberts A."/>
            <person name="Saif S."/>
            <person name="Shea T."/>
            <person name="Shenoy N."/>
            <person name="Sisk P."/>
            <person name="Stolte C."/>
            <person name="Sykes S."/>
            <person name="Yandava C."/>
            <person name="Wortman J."/>
            <person name="Nusbaum C."/>
            <person name="Birren B."/>
        </authorList>
    </citation>
    <scope>NUCLEOTIDE SEQUENCE</scope>
    <source>
        <strain evidence="7">R3-111a-1</strain>
    </source>
</reference>
<dbReference type="VEuPathDB" id="FungiDB:GGTG_00569"/>
<organism evidence="7">
    <name type="scientific">Gaeumannomyces tritici (strain R3-111a-1)</name>
    <name type="common">Wheat and barley take-all root rot fungus</name>
    <name type="synonym">Gaeumannomyces graminis var. tritici</name>
    <dbReference type="NCBI Taxonomy" id="644352"/>
    <lineage>
        <taxon>Eukaryota</taxon>
        <taxon>Fungi</taxon>
        <taxon>Dikarya</taxon>
        <taxon>Ascomycota</taxon>
        <taxon>Pezizomycotina</taxon>
        <taxon>Sordariomycetes</taxon>
        <taxon>Sordariomycetidae</taxon>
        <taxon>Magnaporthales</taxon>
        <taxon>Magnaporthaceae</taxon>
        <taxon>Gaeumannomyces</taxon>
    </lineage>
</organism>
<comment type="similarity">
    <text evidence="2">Belongs to the peroxidase family.</text>
</comment>
<feature type="domain" description="Plant heme peroxidase family profile" evidence="5">
    <location>
        <begin position="121"/>
        <end position="235"/>
    </location>
</feature>
<dbReference type="HOGENOM" id="CLU_004824_1_0_1"/>
<dbReference type="InterPro" id="IPR002889">
    <property type="entry name" value="WSC_carb-bd"/>
</dbReference>
<dbReference type="PeroxiBase" id="13889">
    <property type="entry name" value="GgrAPx-CcP2"/>
</dbReference>
<dbReference type="SMART" id="SM00321">
    <property type="entry name" value="WSC"/>
    <property type="match status" value="3"/>
</dbReference>
<dbReference type="SUPFAM" id="SSF48113">
    <property type="entry name" value="Heme-dependent peroxidases"/>
    <property type="match status" value="1"/>
</dbReference>
<proteinExistence type="inferred from homology"/>
<evidence type="ECO:0000256" key="1">
    <source>
        <dbReference type="ARBA" id="ARBA00022737"/>
    </source>
</evidence>
<feature type="signal peptide" evidence="4">
    <location>
        <begin position="1"/>
        <end position="19"/>
    </location>
</feature>
<dbReference type="STRING" id="644352.J3NH31"/>
<evidence type="ECO:0000256" key="2">
    <source>
        <dbReference type="RuleBase" id="RU004241"/>
    </source>
</evidence>
<dbReference type="PANTHER" id="PTHR45964:SF5">
    <property type="entry name" value="WSCD FAMILY MEMBER CG9164"/>
    <property type="match status" value="1"/>
</dbReference>
<evidence type="ECO:0000256" key="3">
    <source>
        <dbReference type="SAM" id="MobiDB-lite"/>
    </source>
</evidence>
<gene>
    <name evidence="8" type="primary">20341027</name>
    <name evidence="7" type="ORF">GGTG_00569</name>
</gene>
<keyword evidence="9" id="KW-1185">Reference proteome</keyword>
<feature type="region of interest" description="Disordered" evidence="3">
    <location>
        <begin position="671"/>
        <end position="695"/>
    </location>
</feature>
<dbReference type="PANTHER" id="PTHR45964">
    <property type="entry name" value="WSCD FAMILY MEMBER CG9164"/>
    <property type="match status" value="1"/>
</dbReference>
<feature type="compositionally biased region" description="Low complexity" evidence="3">
    <location>
        <begin position="804"/>
        <end position="835"/>
    </location>
</feature>
<dbReference type="FunFam" id="1.10.520.10:FF:000020">
    <property type="entry name" value="Peroxisomal ascorbate peroxidase"/>
    <property type="match status" value="1"/>
</dbReference>
<dbReference type="AlphaFoldDB" id="J3NH31"/>
<dbReference type="GO" id="GO:0006979">
    <property type="term" value="P:response to oxidative stress"/>
    <property type="evidence" value="ECO:0007669"/>
    <property type="project" value="InterPro"/>
</dbReference>
<reference evidence="8" key="4">
    <citation type="journal article" date="2015" name="G3 (Bethesda)">
        <title>Genome sequences of three phytopathogenic species of the Magnaporthaceae family of fungi.</title>
        <authorList>
            <person name="Okagaki L.H."/>
            <person name="Nunes C.C."/>
            <person name="Sailsbery J."/>
            <person name="Clay B."/>
            <person name="Brown D."/>
            <person name="John T."/>
            <person name="Oh Y."/>
            <person name="Young N."/>
            <person name="Fitzgerald M."/>
            <person name="Haas B.J."/>
            <person name="Zeng Q."/>
            <person name="Young S."/>
            <person name="Adiconis X."/>
            <person name="Fan L."/>
            <person name="Levin J.Z."/>
            <person name="Mitchell T.K."/>
            <person name="Okubara P.A."/>
            <person name="Farman M.L."/>
            <person name="Kohn L.M."/>
            <person name="Birren B."/>
            <person name="Ma L.-J."/>
            <person name="Dean R.A."/>
        </authorList>
    </citation>
    <scope>NUCLEOTIDE SEQUENCE</scope>
    <source>
        <strain evidence="8">R3-111a-1</strain>
    </source>
</reference>
<dbReference type="EnsemblFungi" id="EJT80574">
    <property type="protein sequence ID" value="EJT80574"/>
    <property type="gene ID" value="GGTG_00569"/>
</dbReference>
<dbReference type="PROSITE" id="PS51212">
    <property type="entry name" value="WSC"/>
    <property type="match status" value="3"/>
</dbReference>
<protein>
    <recommendedName>
        <fullName evidence="10">WSC domain-containing protein</fullName>
    </recommendedName>
</protein>
<name>J3NH31_GAET3</name>
<feature type="chain" id="PRO_5015094101" description="WSC domain-containing protein" evidence="4">
    <location>
        <begin position="20"/>
        <end position="949"/>
    </location>
</feature>
<dbReference type="Gene3D" id="1.10.520.10">
    <property type="match status" value="1"/>
</dbReference>
<dbReference type="RefSeq" id="XP_009216583.1">
    <property type="nucleotide sequence ID" value="XM_009218319.1"/>
</dbReference>
<reference evidence="9" key="1">
    <citation type="submission" date="2010-07" db="EMBL/GenBank/DDBJ databases">
        <title>The genome sequence of Gaeumannomyces graminis var. tritici strain R3-111a-1.</title>
        <authorList>
            <consortium name="The Broad Institute Genome Sequencing Platform"/>
            <person name="Ma L.-J."/>
            <person name="Dead R."/>
            <person name="Young S."/>
            <person name="Zeng Q."/>
            <person name="Koehrsen M."/>
            <person name="Alvarado L."/>
            <person name="Berlin A."/>
            <person name="Chapman S.B."/>
            <person name="Chen Z."/>
            <person name="Freedman E."/>
            <person name="Gellesch M."/>
            <person name="Goldberg J."/>
            <person name="Griggs A."/>
            <person name="Gujja S."/>
            <person name="Heilman E.R."/>
            <person name="Heiman D."/>
            <person name="Hepburn T."/>
            <person name="Howarth C."/>
            <person name="Jen D."/>
            <person name="Larson L."/>
            <person name="Mehta T."/>
            <person name="Neiman D."/>
            <person name="Pearson M."/>
            <person name="Roberts A."/>
            <person name="Saif S."/>
            <person name="Shea T."/>
            <person name="Shenoy N."/>
            <person name="Sisk P."/>
            <person name="Stolte C."/>
            <person name="Sykes S."/>
            <person name="Walk T."/>
            <person name="White J."/>
            <person name="Yandava C."/>
            <person name="Haas B."/>
            <person name="Nusbaum C."/>
            <person name="Birren B."/>
        </authorList>
    </citation>
    <scope>NUCLEOTIDE SEQUENCE [LARGE SCALE GENOMIC DNA]</scope>
    <source>
        <strain evidence="9">R3-111a-1</strain>
    </source>
</reference>
<evidence type="ECO:0000259" key="6">
    <source>
        <dbReference type="PROSITE" id="PS51212"/>
    </source>
</evidence>
<dbReference type="Pfam" id="PF01822">
    <property type="entry name" value="WSC"/>
    <property type="match status" value="3"/>
</dbReference>
<dbReference type="InterPro" id="IPR051589">
    <property type="entry name" value="Sialate-O-sulfotransferase"/>
</dbReference>
<feature type="domain" description="WSC" evidence="6">
    <location>
        <begin position="708"/>
        <end position="799"/>
    </location>
</feature>
<dbReference type="InterPro" id="IPR010255">
    <property type="entry name" value="Haem_peroxidase_sf"/>
</dbReference>
<feature type="region of interest" description="Disordered" evidence="3">
    <location>
        <begin position="804"/>
        <end position="845"/>
    </location>
</feature>
<dbReference type="PRINTS" id="PR00458">
    <property type="entry name" value="PEROXIDASE"/>
</dbReference>
<dbReference type="GeneID" id="20341027"/>
<dbReference type="EMBL" id="GL385395">
    <property type="protein sequence ID" value="EJT80574.1"/>
    <property type="molecule type" value="Genomic_DNA"/>
</dbReference>
<evidence type="ECO:0000256" key="4">
    <source>
        <dbReference type="SAM" id="SignalP"/>
    </source>
</evidence>
<evidence type="ECO:0000313" key="9">
    <source>
        <dbReference type="Proteomes" id="UP000006039"/>
    </source>
</evidence>
<reference evidence="8" key="5">
    <citation type="submission" date="2018-04" db="UniProtKB">
        <authorList>
            <consortium name="EnsemblFungi"/>
        </authorList>
    </citation>
    <scope>IDENTIFICATION</scope>
    <source>
        <strain evidence="8">R3-111a-1</strain>
    </source>
</reference>
<dbReference type="OrthoDB" id="5985073at2759"/>
<feature type="domain" description="WSC" evidence="6">
    <location>
        <begin position="854"/>
        <end position="945"/>
    </location>
</feature>
<dbReference type="InterPro" id="IPR002016">
    <property type="entry name" value="Haem_peroxidase"/>
</dbReference>
<dbReference type="Gene3D" id="1.10.420.10">
    <property type="entry name" value="Peroxidase, domain 2"/>
    <property type="match status" value="1"/>
</dbReference>
<dbReference type="Pfam" id="PF00141">
    <property type="entry name" value="peroxidase"/>
    <property type="match status" value="1"/>
</dbReference>
<dbReference type="Proteomes" id="UP000006039">
    <property type="component" value="Unassembled WGS sequence"/>
</dbReference>
<sequence>MKPATYLAALMSLTATVGADPTWPHVNDNLEEIMFQTQGFRARLFTDNIRRCANEASGPGRKNAAEWLRTGFHDIATANRYFGTGGMDASLQYELNSGENAGPAFASTFKFLGGFLSPRSSLADLVALGVYASVRSCGGQAIPVKAGRKDATEGGALGVPQTQNPTPTFVTQFDRMGFNQAEMIQLVACGHTLGSVHTEEFPDIVPPGTGVNGAVSLDSTDAQFDNKVVTEYLDGTTQNPLVVGPSVQLKKNADGRVFGADGNVTMNALRDAAVFQTTCRNILQRMIEVVPSGVTLTDPIVPYTIKPVDMQLTLDATGSTLAWSGWIRVRTTTIPLATIRNVVLNYKDRNGGNNCGSCATTLTVQGTGSGLDDTWAFFPVSASLSTNAGISSFTVTVNKVDGTSTSFDNNGASYPLSDAVMIQRPQSCLLQGTGALTVSALVRNDRADLPVNLGVSYLTDQTNSPAPKLNTDSATMTKGNCVGGYTFFSASYTIAGGRSYAARLDINSGSGADVVSDAFNLGADLGGTCQPFTGSQTCASVTVSSVIPSSTSTSTTASSTTTSTTPTATLAHRQTISGYNLVSCWTEGSGVRALSGASFAYDGMTLESCIKNCTGFAYAGAEYGRECYCGNTLAESSAAADMADCNMPCSGNPYQYCGAGSRLELYRNASLPAPSSTSRTSTASGTTTLTSSSTAPTGTLGRVDAVGKFSYRGCYTEGTGVRALADKTYADDAMTLESCAASCSAYNFFGTEYGRECYCGNSLASSSTKVSVGDCSFTCAGNRFQYCGAGNRLDVFGVGSSGAASSSTSSASGQASTSSTTRTTSSMATATVTTSRPSATGPSHPATIASGGTNWSFSGCQTEATGARALSAKVSYSDTMTLDMCASSCSSYAYFGVEYGRECYCGDSFAAGSVAASEADCNFRCPGNADQYCGAGNRLSTYHKGTARR</sequence>
<dbReference type="GO" id="GO:0020037">
    <property type="term" value="F:heme binding"/>
    <property type="evidence" value="ECO:0007669"/>
    <property type="project" value="InterPro"/>
</dbReference>
<evidence type="ECO:0008006" key="10">
    <source>
        <dbReference type="Google" id="ProtNLM"/>
    </source>
</evidence>